<organism evidence="3 4">
    <name type="scientific">Chiayiivirga flava</name>
    <dbReference type="NCBI Taxonomy" id="659595"/>
    <lineage>
        <taxon>Bacteria</taxon>
        <taxon>Pseudomonadati</taxon>
        <taxon>Pseudomonadota</taxon>
        <taxon>Gammaproteobacteria</taxon>
        <taxon>Lysobacterales</taxon>
        <taxon>Lysobacteraceae</taxon>
        <taxon>Chiayiivirga</taxon>
    </lineage>
</organism>
<evidence type="ECO:0000259" key="2">
    <source>
        <dbReference type="Pfam" id="PF07603"/>
    </source>
</evidence>
<gene>
    <name evidence="3" type="ORF">HNQ52_002141</name>
</gene>
<reference evidence="3 4" key="1">
    <citation type="submission" date="2020-08" db="EMBL/GenBank/DDBJ databases">
        <title>Genomic Encyclopedia of Type Strains, Phase IV (KMG-IV): sequencing the most valuable type-strain genomes for metagenomic binning, comparative biology and taxonomic classification.</title>
        <authorList>
            <person name="Goeker M."/>
        </authorList>
    </citation>
    <scope>NUCLEOTIDE SEQUENCE [LARGE SCALE GENOMIC DNA]</scope>
    <source>
        <strain evidence="3 4">DSM 24163</strain>
    </source>
</reference>
<feature type="signal peptide" evidence="1">
    <location>
        <begin position="1"/>
        <end position="23"/>
    </location>
</feature>
<evidence type="ECO:0000313" key="3">
    <source>
        <dbReference type="EMBL" id="MBB5208599.1"/>
    </source>
</evidence>
<proteinExistence type="predicted"/>
<name>A0A7W8G0Q7_9GAMM</name>
<keyword evidence="4" id="KW-1185">Reference proteome</keyword>
<dbReference type="AlphaFoldDB" id="A0A7W8G0Q7"/>
<feature type="chain" id="PRO_5031166662" description="Lcl C-terminal domain-containing protein" evidence="1">
    <location>
        <begin position="24"/>
        <end position="150"/>
    </location>
</feature>
<sequence>MTTKTRMLACLCIALLPQLAAHAATASTRLETVDDKVLRDSTTGLRWMRKDSGYAVDWFAARDYCAKLGPGWRLPAADELDRIGEAVRAVTAGCSGTACAAASPLKLGDGWIWSDTFNGISDAIAVNLLRGERQVTYRAKRQRALCVGGA</sequence>
<dbReference type="EMBL" id="JACHHP010000003">
    <property type="protein sequence ID" value="MBB5208599.1"/>
    <property type="molecule type" value="Genomic_DNA"/>
</dbReference>
<dbReference type="Pfam" id="PF07603">
    <property type="entry name" value="Lcl_C"/>
    <property type="match status" value="1"/>
</dbReference>
<evidence type="ECO:0000256" key="1">
    <source>
        <dbReference type="SAM" id="SignalP"/>
    </source>
</evidence>
<dbReference type="Proteomes" id="UP000521199">
    <property type="component" value="Unassembled WGS sequence"/>
</dbReference>
<evidence type="ECO:0000313" key="4">
    <source>
        <dbReference type="Proteomes" id="UP000521199"/>
    </source>
</evidence>
<dbReference type="RefSeq" id="WP_183961118.1">
    <property type="nucleotide sequence ID" value="NZ_JACHHP010000003.1"/>
</dbReference>
<comment type="caution">
    <text evidence="3">The sequence shown here is derived from an EMBL/GenBank/DDBJ whole genome shotgun (WGS) entry which is preliminary data.</text>
</comment>
<feature type="domain" description="Lcl C-terminal" evidence="2">
    <location>
        <begin position="37"/>
        <end position="147"/>
    </location>
</feature>
<protein>
    <recommendedName>
        <fullName evidence="2">Lcl C-terminal domain-containing protein</fullName>
    </recommendedName>
</protein>
<accession>A0A7W8G0Q7</accession>
<dbReference type="InterPro" id="IPR011460">
    <property type="entry name" value="Lcl_C"/>
</dbReference>
<keyword evidence="1" id="KW-0732">Signal</keyword>